<evidence type="ECO:0000256" key="2">
    <source>
        <dbReference type="ARBA" id="ARBA00014223"/>
    </source>
</evidence>
<comment type="subcellular location">
    <subcellularLocation>
        <location evidence="1">Cytoplasm</location>
    </subcellularLocation>
</comment>
<keyword evidence="5" id="KW-0677">Repeat</keyword>
<evidence type="ECO:0000313" key="7">
    <source>
        <dbReference type="Proteomes" id="UP001174909"/>
    </source>
</evidence>
<evidence type="ECO:0000256" key="4">
    <source>
        <dbReference type="ARBA" id="ARBA00022614"/>
    </source>
</evidence>
<evidence type="ECO:0000256" key="5">
    <source>
        <dbReference type="ARBA" id="ARBA00022737"/>
    </source>
</evidence>
<dbReference type="InterPro" id="IPR032675">
    <property type="entry name" value="LRR_dom_sf"/>
</dbReference>
<organism evidence="6 7">
    <name type="scientific">Geodia barretti</name>
    <name type="common">Barrett's horny sponge</name>
    <dbReference type="NCBI Taxonomy" id="519541"/>
    <lineage>
        <taxon>Eukaryota</taxon>
        <taxon>Metazoa</taxon>
        <taxon>Porifera</taxon>
        <taxon>Demospongiae</taxon>
        <taxon>Heteroscleromorpha</taxon>
        <taxon>Tetractinellida</taxon>
        <taxon>Astrophorina</taxon>
        <taxon>Geodiidae</taxon>
        <taxon>Geodia</taxon>
    </lineage>
</organism>
<keyword evidence="4" id="KW-0433">Leucine-rich repeat</keyword>
<sequence>MSIKPVKAEAVVDNRLDVQQPLDYSFKAIGTFHGKSITELPLDEDELAADDSTETVDLDITASTSRALLLNNNRLGFWDEFSETLRRLFVDHTSHLCWLDLALNELRTIDPCILELKNLTMLYLHGNNIGRIADVDKLSRLGRLKTLTLHGNPIESNAGYRQYIICHLPQLLTFDFSGITKSDRATADTWRTMIAPPPKKGKRKTETAE</sequence>
<accession>A0AA35R6V9</accession>
<dbReference type="GO" id="GO:0005737">
    <property type="term" value="C:cytoplasm"/>
    <property type="evidence" value="ECO:0007669"/>
    <property type="project" value="UniProtKB-SubCell"/>
</dbReference>
<dbReference type="AlphaFoldDB" id="A0AA35R6V9"/>
<comment type="caution">
    <text evidence="6">The sequence shown here is derived from an EMBL/GenBank/DDBJ whole genome shotgun (WGS) entry which is preliminary data.</text>
</comment>
<evidence type="ECO:0000313" key="6">
    <source>
        <dbReference type="EMBL" id="CAI8004596.1"/>
    </source>
</evidence>
<dbReference type="PROSITE" id="PS51450">
    <property type="entry name" value="LRR"/>
    <property type="match status" value="1"/>
</dbReference>
<proteinExistence type="predicted"/>
<dbReference type="SUPFAM" id="SSF52058">
    <property type="entry name" value="L domain-like"/>
    <property type="match status" value="1"/>
</dbReference>
<reference evidence="6" key="1">
    <citation type="submission" date="2023-03" db="EMBL/GenBank/DDBJ databases">
        <authorList>
            <person name="Steffen K."/>
            <person name="Cardenas P."/>
        </authorList>
    </citation>
    <scope>NUCLEOTIDE SEQUENCE</scope>
</reference>
<dbReference type="InterPro" id="IPR001611">
    <property type="entry name" value="Leu-rich_rpt"/>
</dbReference>
<dbReference type="Proteomes" id="UP001174909">
    <property type="component" value="Unassembled WGS sequence"/>
</dbReference>
<evidence type="ECO:0000256" key="3">
    <source>
        <dbReference type="ARBA" id="ARBA00022490"/>
    </source>
</evidence>
<evidence type="ECO:0000256" key="1">
    <source>
        <dbReference type="ARBA" id="ARBA00004496"/>
    </source>
</evidence>
<dbReference type="EMBL" id="CASHTH010000566">
    <property type="protein sequence ID" value="CAI8004596.1"/>
    <property type="molecule type" value="Genomic_DNA"/>
</dbReference>
<keyword evidence="7" id="KW-1185">Reference proteome</keyword>
<gene>
    <name evidence="6" type="ORF">GBAR_LOCUS3963</name>
</gene>
<dbReference type="PANTHER" id="PTHR46545">
    <property type="entry name" value="LEUCINE-RICH REPEAT-CONTAINING PROTEIN 51"/>
    <property type="match status" value="1"/>
</dbReference>
<dbReference type="Gene3D" id="3.80.10.10">
    <property type="entry name" value="Ribonuclease Inhibitor"/>
    <property type="match status" value="1"/>
</dbReference>
<name>A0AA35R6V9_GEOBA</name>
<dbReference type="Pfam" id="PF14580">
    <property type="entry name" value="LRR_9"/>
    <property type="match status" value="1"/>
</dbReference>
<protein>
    <recommendedName>
        <fullName evidence="2">Leucine-rich repeat-containing protein 51</fullName>
    </recommendedName>
</protein>
<dbReference type="PANTHER" id="PTHR46545:SF1">
    <property type="entry name" value="LEUCINE-RICH REPEAT-CONTAINING PROTEIN 51"/>
    <property type="match status" value="1"/>
</dbReference>
<keyword evidence="3" id="KW-0963">Cytoplasm</keyword>